<dbReference type="Gene3D" id="2.60.40.790">
    <property type="match status" value="1"/>
</dbReference>
<evidence type="ECO:0000256" key="2">
    <source>
        <dbReference type="RuleBase" id="RU003616"/>
    </source>
</evidence>
<protein>
    <submittedName>
        <fullName evidence="4">Heat shock protein 16</fullName>
    </submittedName>
</protein>
<dbReference type="AlphaFoldDB" id="A0A2S2E8N2"/>
<dbReference type="SUPFAM" id="SSF49764">
    <property type="entry name" value="HSP20-like chaperones"/>
    <property type="match status" value="1"/>
</dbReference>
<comment type="similarity">
    <text evidence="1 2">Belongs to the small heat shock protein (HSP20) family.</text>
</comment>
<gene>
    <name evidence="4" type="ORF">HMF8227_02838</name>
</gene>
<dbReference type="CDD" id="cd06471">
    <property type="entry name" value="ACD_LpsHSP_like"/>
    <property type="match status" value="1"/>
</dbReference>
<keyword evidence="4" id="KW-0346">Stress response</keyword>
<dbReference type="EMBL" id="CP029347">
    <property type="protein sequence ID" value="AWL13287.1"/>
    <property type="molecule type" value="Genomic_DNA"/>
</dbReference>
<dbReference type="OrthoDB" id="9792695at2"/>
<evidence type="ECO:0000313" key="5">
    <source>
        <dbReference type="Proteomes" id="UP000245728"/>
    </source>
</evidence>
<evidence type="ECO:0000259" key="3">
    <source>
        <dbReference type="PROSITE" id="PS01031"/>
    </source>
</evidence>
<dbReference type="PROSITE" id="PS01031">
    <property type="entry name" value="SHSP"/>
    <property type="match status" value="1"/>
</dbReference>
<keyword evidence="5" id="KW-1185">Reference proteome</keyword>
<dbReference type="InterPro" id="IPR031107">
    <property type="entry name" value="Small_HSP"/>
</dbReference>
<dbReference type="KEGG" id="salh:HMF8227_02838"/>
<dbReference type="PANTHER" id="PTHR11527">
    <property type="entry name" value="HEAT-SHOCK PROTEIN 20 FAMILY MEMBER"/>
    <property type="match status" value="1"/>
</dbReference>
<dbReference type="Proteomes" id="UP000245728">
    <property type="component" value="Chromosome"/>
</dbReference>
<name>A0A2S2E8N2_9ALTE</name>
<accession>A0A2S2E8N2</accession>
<dbReference type="Pfam" id="PF00011">
    <property type="entry name" value="HSP20"/>
    <property type="match status" value="1"/>
</dbReference>
<evidence type="ECO:0000313" key="4">
    <source>
        <dbReference type="EMBL" id="AWL13287.1"/>
    </source>
</evidence>
<dbReference type="RefSeq" id="WP_109340794.1">
    <property type="nucleotide sequence ID" value="NZ_CP029347.1"/>
</dbReference>
<reference evidence="4 5" key="1">
    <citation type="submission" date="2018-05" db="EMBL/GenBank/DDBJ databases">
        <title>Salinimonas sp. HMF8227 Genome sequencing and assembly.</title>
        <authorList>
            <person name="Kang H."/>
            <person name="Kang J."/>
            <person name="Cha I."/>
            <person name="Kim H."/>
            <person name="Joh K."/>
        </authorList>
    </citation>
    <scope>NUCLEOTIDE SEQUENCE [LARGE SCALE GENOMIC DNA]</scope>
    <source>
        <strain evidence="4 5">HMF8227</strain>
    </source>
</reference>
<organism evidence="4 5">
    <name type="scientific">Saliniradius amylolyticus</name>
    <dbReference type="NCBI Taxonomy" id="2183582"/>
    <lineage>
        <taxon>Bacteria</taxon>
        <taxon>Pseudomonadati</taxon>
        <taxon>Pseudomonadota</taxon>
        <taxon>Gammaproteobacteria</taxon>
        <taxon>Alteromonadales</taxon>
        <taxon>Alteromonadaceae</taxon>
        <taxon>Saliniradius</taxon>
    </lineage>
</organism>
<evidence type="ECO:0000256" key="1">
    <source>
        <dbReference type="PROSITE-ProRule" id="PRU00285"/>
    </source>
</evidence>
<feature type="domain" description="SHSP" evidence="3">
    <location>
        <begin position="27"/>
        <end position="140"/>
    </location>
</feature>
<proteinExistence type="inferred from homology"/>
<sequence length="140" mass="15733">MNLLPRNSIDFDRFFDNFFAPSTLGGDRSSFFTPKVDIHDNKDHYTIVAELPGVKKEDINIQLQDGVLTLEAQAHQENKEEAEGKVIRQERSYGKLTRSFNLGSNVQQGDISANFKDGLLTIKAPKVEQSEPEAKRIPIG</sequence>
<dbReference type="InterPro" id="IPR002068">
    <property type="entry name" value="A-crystallin/Hsp20_dom"/>
</dbReference>
<dbReference type="InterPro" id="IPR008978">
    <property type="entry name" value="HSP20-like_chaperone"/>
</dbReference>